<dbReference type="FunFam" id="1.10.418.10:FF:000029">
    <property type="entry name" value="plectin isoform X2"/>
    <property type="match status" value="1"/>
</dbReference>
<dbReference type="InterPro" id="IPR001589">
    <property type="entry name" value="Actinin_actin-bd_CS"/>
</dbReference>
<dbReference type="Gene3D" id="3.30.160.780">
    <property type="match status" value="1"/>
</dbReference>
<dbReference type="InterPro" id="IPR036534">
    <property type="entry name" value="GAR_dom_sf"/>
</dbReference>
<feature type="compositionally biased region" description="Low complexity" evidence="22">
    <location>
        <begin position="6787"/>
        <end position="6811"/>
    </location>
</feature>
<dbReference type="FunFam" id="1.20.58.60:FF:000076">
    <property type="entry name" value="Plectin a"/>
    <property type="match status" value="1"/>
</dbReference>
<dbReference type="PROSITE" id="PS50021">
    <property type="entry name" value="CH"/>
    <property type="match status" value="2"/>
</dbReference>
<feature type="domain" description="SH3" evidence="23">
    <location>
        <begin position="1406"/>
        <end position="1463"/>
    </location>
</feature>
<feature type="domain" description="EF-hand" evidence="25">
    <location>
        <begin position="6874"/>
        <end position="6909"/>
    </location>
</feature>
<dbReference type="FunFam" id="1.20.58.60:FF:000009">
    <property type="entry name" value="dystonin isoform X1"/>
    <property type="match status" value="1"/>
</dbReference>
<evidence type="ECO:0000256" key="9">
    <source>
        <dbReference type="ARBA" id="ARBA00022553"/>
    </source>
</evidence>
<dbReference type="PROSITE" id="PS51460">
    <property type="entry name" value="GAR"/>
    <property type="match status" value="1"/>
</dbReference>
<dbReference type="Pfam" id="PF17902">
    <property type="entry name" value="SH3_10"/>
    <property type="match status" value="1"/>
</dbReference>
<feature type="region of interest" description="Disordered" evidence="22">
    <location>
        <begin position="5183"/>
        <end position="5214"/>
    </location>
</feature>
<dbReference type="PROSITE" id="PS50222">
    <property type="entry name" value="EF_HAND_2"/>
    <property type="match status" value="2"/>
</dbReference>
<evidence type="ECO:0000256" key="15">
    <source>
        <dbReference type="ARBA" id="ARBA00023054"/>
    </source>
</evidence>
<dbReference type="GO" id="GO:0003779">
    <property type="term" value="F:actin binding"/>
    <property type="evidence" value="ECO:0007669"/>
    <property type="project" value="UniProtKB-KW"/>
</dbReference>
<evidence type="ECO:0000256" key="5">
    <source>
        <dbReference type="ARBA" id="ARBA00009109"/>
    </source>
</evidence>
<feature type="region of interest" description="Disordered" evidence="22">
    <location>
        <begin position="2256"/>
        <end position="2308"/>
    </location>
</feature>
<evidence type="ECO:0000259" key="24">
    <source>
        <dbReference type="PROSITE" id="PS50021"/>
    </source>
</evidence>
<dbReference type="SMART" id="SM00250">
    <property type="entry name" value="PLEC"/>
    <property type="match status" value="33"/>
</dbReference>
<feature type="domain" description="Calponin-homology (CH)" evidence="24">
    <location>
        <begin position="648"/>
        <end position="751"/>
    </location>
</feature>
<dbReference type="Pfam" id="PF00307">
    <property type="entry name" value="CH"/>
    <property type="match status" value="2"/>
</dbReference>
<dbReference type="Gene3D" id="1.10.238.10">
    <property type="entry name" value="EF-hand"/>
    <property type="match status" value="1"/>
</dbReference>
<dbReference type="CDD" id="cd21188">
    <property type="entry name" value="CH_PLEC-like_rpt1"/>
    <property type="match status" value="1"/>
</dbReference>
<comment type="subcellular location">
    <subcellularLocation>
        <location evidence="3">Cell junction</location>
    </subcellularLocation>
    <subcellularLocation>
        <location evidence="1">Cell membrane</location>
    </subcellularLocation>
    <subcellularLocation>
        <location evidence="4">Cell projection</location>
    </subcellularLocation>
    <subcellularLocation>
        <location evidence="2">Cytoplasm</location>
        <location evidence="2">Cytoskeleton</location>
    </subcellularLocation>
</comment>
<dbReference type="FunFam" id="3.90.1290.10:FF:000001">
    <property type="entry name" value="Plectin a"/>
    <property type="match status" value="5"/>
</dbReference>
<feature type="region of interest" description="Disordered" evidence="22">
    <location>
        <begin position="3157"/>
        <end position="3190"/>
    </location>
</feature>
<dbReference type="Pfam" id="PF00435">
    <property type="entry name" value="Spectrin"/>
    <property type="match status" value="5"/>
</dbReference>
<dbReference type="SMART" id="SM00033">
    <property type="entry name" value="CH"/>
    <property type="match status" value="2"/>
</dbReference>
<dbReference type="CDD" id="cd06503">
    <property type="entry name" value="ATP-synt_Fo_b"/>
    <property type="match status" value="3"/>
</dbReference>
<dbReference type="KEGG" id="gsh:117356037"/>
<gene>
    <name evidence="28" type="primary">PLEC</name>
</gene>
<evidence type="ECO:0000256" key="11">
    <source>
        <dbReference type="ARBA" id="ARBA00022723"/>
    </source>
</evidence>
<dbReference type="GO" id="GO:0005874">
    <property type="term" value="C:microtubule"/>
    <property type="evidence" value="ECO:0007669"/>
    <property type="project" value="UniProtKB-KW"/>
</dbReference>
<dbReference type="InterPro" id="IPR036388">
    <property type="entry name" value="WH-like_DNA-bd_sf"/>
</dbReference>
<feature type="region of interest" description="Disordered" evidence="22">
    <location>
        <begin position="2083"/>
        <end position="2160"/>
    </location>
</feature>
<feature type="compositionally biased region" description="Polar residues" evidence="22">
    <location>
        <begin position="256"/>
        <end position="265"/>
    </location>
</feature>
<feature type="coiled-coil region" evidence="21">
    <location>
        <begin position="5879"/>
        <end position="5906"/>
    </location>
</feature>
<feature type="coiled-coil region" evidence="21">
    <location>
        <begin position="1253"/>
        <end position="1287"/>
    </location>
</feature>
<dbReference type="CDD" id="cd00051">
    <property type="entry name" value="EFh"/>
    <property type="match status" value="1"/>
</dbReference>
<dbReference type="GO" id="GO:0070161">
    <property type="term" value="C:anchoring junction"/>
    <property type="evidence" value="ECO:0007669"/>
    <property type="project" value="UniProtKB-SubCell"/>
</dbReference>
<keyword evidence="15 21" id="KW-0175">Coiled coil</keyword>
<keyword evidence="9" id="KW-0597">Phosphoprotein</keyword>
<evidence type="ECO:0000256" key="21">
    <source>
        <dbReference type="SAM" id="Coils"/>
    </source>
</evidence>
<evidence type="ECO:0000256" key="20">
    <source>
        <dbReference type="PROSITE-ProRule" id="PRU00192"/>
    </source>
</evidence>
<keyword evidence="13" id="KW-0106">Calcium</keyword>
<dbReference type="FunFam" id="1.20.58.60:FF:000010">
    <property type="entry name" value="plectin isoform X2"/>
    <property type="match status" value="1"/>
</dbReference>
<dbReference type="Gene3D" id="3.90.1290.10">
    <property type="entry name" value="Plakin repeat"/>
    <property type="match status" value="6"/>
</dbReference>
<dbReference type="FunFam" id="1.20.58.60:FF:000065">
    <property type="entry name" value="plectin isoform X1"/>
    <property type="match status" value="1"/>
</dbReference>
<dbReference type="RefSeq" id="XP_033791182.1">
    <property type="nucleotide sequence ID" value="XM_033935291.1"/>
</dbReference>
<evidence type="ECO:0000259" key="26">
    <source>
        <dbReference type="PROSITE" id="PS51460"/>
    </source>
</evidence>
<dbReference type="CDD" id="cd00176">
    <property type="entry name" value="SPEC"/>
    <property type="match status" value="8"/>
</dbReference>
<feature type="compositionally biased region" description="Basic and acidic residues" evidence="22">
    <location>
        <begin position="223"/>
        <end position="236"/>
    </location>
</feature>
<dbReference type="InterPro" id="IPR005326">
    <property type="entry name" value="Plectin_eS10_N"/>
</dbReference>
<feature type="region of interest" description="Disordered" evidence="22">
    <location>
        <begin position="5092"/>
        <end position="5122"/>
    </location>
</feature>
<dbReference type="FunCoup" id="A0A6P8PSF6">
    <property type="interactions" value="965"/>
</dbReference>
<evidence type="ECO:0000256" key="6">
    <source>
        <dbReference type="ARBA" id="ARBA00022443"/>
    </source>
</evidence>
<dbReference type="PROSITE" id="PS50002">
    <property type="entry name" value="SH3"/>
    <property type="match status" value="1"/>
</dbReference>
<dbReference type="OrthoDB" id="8919664at2759"/>
<dbReference type="FunFam" id="3.30.160.780:FF:000001">
    <property type="entry name" value="Plectin a"/>
    <property type="match status" value="1"/>
</dbReference>
<feature type="coiled-coil region" evidence="21">
    <location>
        <begin position="3033"/>
        <end position="3084"/>
    </location>
</feature>
<dbReference type="InterPro" id="IPR011992">
    <property type="entry name" value="EF-hand-dom_pair"/>
</dbReference>
<dbReference type="Pfam" id="PF00681">
    <property type="entry name" value="Plectin"/>
    <property type="match status" value="14"/>
</dbReference>
<dbReference type="PANTHER" id="PTHR23169:SF20">
    <property type="entry name" value="PLECTIN"/>
    <property type="match status" value="1"/>
</dbReference>
<dbReference type="GO" id="GO:0005198">
    <property type="term" value="F:structural molecule activity"/>
    <property type="evidence" value="ECO:0007669"/>
    <property type="project" value="TreeGrafter"/>
</dbReference>
<dbReference type="SUPFAM" id="SSF75399">
    <property type="entry name" value="Plakin repeat"/>
    <property type="match status" value="7"/>
</dbReference>
<accession>A0A6P8PSF6</accession>
<dbReference type="InterPro" id="IPR001715">
    <property type="entry name" value="CH_dom"/>
</dbReference>
<evidence type="ECO:0000259" key="23">
    <source>
        <dbReference type="PROSITE" id="PS50002"/>
    </source>
</evidence>
<dbReference type="GO" id="GO:0042383">
    <property type="term" value="C:sarcolemma"/>
    <property type="evidence" value="ECO:0007669"/>
    <property type="project" value="UniProtKB-ARBA"/>
</dbReference>
<dbReference type="GO" id="GO:0042995">
    <property type="term" value="C:cell projection"/>
    <property type="evidence" value="ECO:0007669"/>
    <property type="project" value="UniProtKB-SubCell"/>
</dbReference>
<evidence type="ECO:0000259" key="25">
    <source>
        <dbReference type="PROSITE" id="PS50222"/>
    </source>
</evidence>
<dbReference type="FunFam" id="1.10.10.10:FF:000388">
    <property type="entry name" value="plectin isoform X1"/>
    <property type="match status" value="1"/>
</dbReference>
<keyword evidence="6 20" id="KW-0728">SH3 domain</keyword>
<keyword evidence="16" id="KW-0472">Membrane</keyword>
<dbReference type="SUPFAM" id="SSF47576">
    <property type="entry name" value="Calponin-homology domain, CH-domain"/>
    <property type="match status" value="1"/>
</dbReference>
<organism evidence="27 28">
    <name type="scientific">Geotrypetes seraphini</name>
    <name type="common">Gaboon caecilian</name>
    <name type="synonym">Caecilia seraphini</name>
    <dbReference type="NCBI Taxonomy" id="260995"/>
    <lineage>
        <taxon>Eukaryota</taxon>
        <taxon>Metazoa</taxon>
        <taxon>Chordata</taxon>
        <taxon>Craniata</taxon>
        <taxon>Vertebrata</taxon>
        <taxon>Euteleostomi</taxon>
        <taxon>Amphibia</taxon>
        <taxon>Gymnophiona</taxon>
        <taxon>Geotrypetes</taxon>
    </lineage>
</organism>
<dbReference type="Pfam" id="PF02187">
    <property type="entry name" value="GAS2"/>
    <property type="match status" value="1"/>
</dbReference>
<evidence type="ECO:0000256" key="16">
    <source>
        <dbReference type="ARBA" id="ARBA00023136"/>
    </source>
</evidence>
<dbReference type="InterPro" id="IPR002048">
    <property type="entry name" value="EF_hand_dom"/>
</dbReference>
<keyword evidence="12" id="KW-0677">Repeat</keyword>
<evidence type="ECO:0000256" key="2">
    <source>
        <dbReference type="ARBA" id="ARBA00004245"/>
    </source>
</evidence>
<dbReference type="InterPro" id="IPR035915">
    <property type="entry name" value="Plakin_repeat_sf"/>
</dbReference>
<dbReference type="InterPro" id="IPR001452">
    <property type="entry name" value="SH3_domain"/>
</dbReference>
<feature type="region of interest" description="Disordered" evidence="22">
    <location>
        <begin position="447"/>
        <end position="468"/>
    </location>
</feature>
<dbReference type="GO" id="GO:0030016">
    <property type="term" value="C:myofibril"/>
    <property type="evidence" value="ECO:0007669"/>
    <property type="project" value="UniProtKB-ARBA"/>
</dbReference>
<dbReference type="Pfam" id="PF18373">
    <property type="entry name" value="Spectrin_2"/>
    <property type="match status" value="1"/>
</dbReference>
<evidence type="ECO:0000256" key="4">
    <source>
        <dbReference type="ARBA" id="ARBA00004316"/>
    </source>
</evidence>
<dbReference type="InterPro" id="IPR049538">
    <property type="entry name" value="PCN-like_spectrin-like_rpt"/>
</dbReference>
<dbReference type="FunFam" id="1.20.58.60:FF:000001">
    <property type="entry name" value="Microtubule-actin cross-linking factor 1"/>
    <property type="match status" value="4"/>
</dbReference>
<feature type="domain" description="GAR" evidence="26">
    <location>
        <begin position="6950"/>
        <end position="7022"/>
    </location>
</feature>
<evidence type="ECO:0000256" key="19">
    <source>
        <dbReference type="ARBA" id="ARBA00023273"/>
    </source>
</evidence>
<feature type="domain" description="EF-hand" evidence="25">
    <location>
        <begin position="6910"/>
        <end position="6945"/>
    </location>
</feature>
<feature type="compositionally biased region" description="Basic and acidic residues" evidence="22">
    <location>
        <begin position="299"/>
        <end position="326"/>
    </location>
</feature>
<dbReference type="SUPFAM" id="SSF47473">
    <property type="entry name" value="EF-hand"/>
    <property type="match status" value="1"/>
</dbReference>
<dbReference type="InterPro" id="IPR002017">
    <property type="entry name" value="Spectrin_repeat"/>
</dbReference>
<evidence type="ECO:0000256" key="22">
    <source>
        <dbReference type="SAM" id="MobiDB-lite"/>
    </source>
</evidence>
<dbReference type="InterPro" id="IPR018247">
    <property type="entry name" value="EF_Hand_1_Ca_BS"/>
</dbReference>
<dbReference type="InParanoid" id="A0A6P8PSF6"/>
<dbReference type="InterPro" id="IPR043197">
    <property type="entry name" value="Plakin"/>
</dbReference>
<dbReference type="PROSITE" id="PS00019">
    <property type="entry name" value="ACTININ_1"/>
    <property type="match status" value="1"/>
</dbReference>
<feature type="compositionally biased region" description="Low complexity" evidence="22">
    <location>
        <begin position="7057"/>
        <end position="7075"/>
    </location>
</feature>
<dbReference type="InterPro" id="IPR036872">
    <property type="entry name" value="CH_dom_sf"/>
</dbReference>
<feature type="region of interest" description="Disordered" evidence="22">
    <location>
        <begin position="7052"/>
        <end position="7105"/>
    </location>
</feature>
<dbReference type="SUPFAM" id="SSF143575">
    <property type="entry name" value="GAS2 domain-like"/>
    <property type="match status" value="1"/>
</dbReference>
<dbReference type="GeneID" id="117356037"/>
<feature type="region of interest" description="Disordered" evidence="22">
    <location>
        <begin position="2681"/>
        <end position="2781"/>
    </location>
</feature>
<dbReference type="GO" id="GO:0005509">
    <property type="term" value="F:calcium ion binding"/>
    <property type="evidence" value="ECO:0007669"/>
    <property type="project" value="InterPro"/>
</dbReference>
<dbReference type="Gene3D" id="1.20.58.60">
    <property type="match status" value="17"/>
</dbReference>
<dbReference type="FunFam" id="3.90.1290.10:FF:000002">
    <property type="entry name" value="Plectin a"/>
    <property type="match status" value="1"/>
</dbReference>
<keyword evidence="8" id="KW-0963">Cytoplasm</keyword>
<dbReference type="SMART" id="SM00150">
    <property type="entry name" value="SPEC"/>
    <property type="match status" value="18"/>
</dbReference>
<dbReference type="PANTHER" id="PTHR23169">
    <property type="entry name" value="ENVOPLAKIN"/>
    <property type="match status" value="1"/>
</dbReference>
<keyword evidence="14" id="KW-0965">Cell junction</keyword>
<evidence type="ECO:0000256" key="18">
    <source>
        <dbReference type="ARBA" id="ARBA00023212"/>
    </source>
</evidence>
<dbReference type="Pfam" id="PF13499">
    <property type="entry name" value="EF-hand_7"/>
    <property type="match status" value="1"/>
</dbReference>
<reference evidence="28" key="1">
    <citation type="submission" date="2025-08" db="UniProtKB">
        <authorList>
            <consortium name="RefSeq"/>
        </authorList>
    </citation>
    <scope>IDENTIFICATION</scope>
</reference>
<dbReference type="Gene3D" id="2.30.30.40">
    <property type="entry name" value="SH3 Domains"/>
    <property type="match status" value="1"/>
</dbReference>
<evidence type="ECO:0000256" key="1">
    <source>
        <dbReference type="ARBA" id="ARBA00004236"/>
    </source>
</evidence>
<feature type="compositionally biased region" description="Basic and acidic residues" evidence="22">
    <location>
        <begin position="2581"/>
        <end position="2591"/>
    </location>
</feature>
<dbReference type="PROSITE" id="PS00018">
    <property type="entry name" value="EF_HAND_1"/>
    <property type="match status" value="2"/>
</dbReference>
<feature type="region of interest" description="Disordered" evidence="22">
    <location>
        <begin position="3132"/>
        <end position="3151"/>
    </location>
</feature>
<evidence type="ECO:0000256" key="7">
    <source>
        <dbReference type="ARBA" id="ARBA00022475"/>
    </source>
</evidence>
<dbReference type="GO" id="GO:0045104">
    <property type="term" value="P:intermediate filament cytoskeleton organization"/>
    <property type="evidence" value="ECO:0007669"/>
    <property type="project" value="InterPro"/>
</dbReference>
<evidence type="ECO:0000256" key="13">
    <source>
        <dbReference type="ARBA" id="ARBA00022837"/>
    </source>
</evidence>
<feature type="region of interest" description="Disordered" evidence="22">
    <location>
        <begin position="6777"/>
        <end position="6811"/>
    </location>
</feature>
<dbReference type="PROSITE" id="PS00020">
    <property type="entry name" value="ACTININ_2"/>
    <property type="match status" value="1"/>
</dbReference>
<keyword evidence="18" id="KW-0206">Cytoskeleton</keyword>
<feature type="compositionally biased region" description="Basic and acidic residues" evidence="22">
    <location>
        <begin position="340"/>
        <end position="392"/>
    </location>
</feature>
<feature type="compositionally biased region" description="Basic and acidic residues" evidence="22">
    <location>
        <begin position="5204"/>
        <end position="5214"/>
    </location>
</feature>
<dbReference type="FunFam" id="3.30.920.20:FF:000002">
    <property type="entry name" value="dystonin isoform X1"/>
    <property type="match status" value="1"/>
</dbReference>
<sequence length="7129" mass="820175">MVAGMLMPLDQLRAIYELLFREGVMIAKKDKRPQSLHPEIKGVSNLQVIRALGSLKSRGYVRETFVWRHFYWYLNNEGIVYLRQYLHLPPEIVPGSLQRVRRPVAMVIPARRAIGPHVQTVPGPTSYVPKPSIREERWASNQERQEYRRKELMEENRKEMLYSTGQSKPTQERPIMSKNQGSKEEYQGFQRNEEVKESHMDMLFPTSMSKPTLVRPTRSENQGSKEGRQEFQRKEMVTERYKETLSTVRVSKPSLEISTKSQNQGSKEEHQGFQRKENVVESHKETTIVGVSKPASDCPRSEKKGSKKELKGLGKEEEDAMSHKEPLYTMNVFKPASENPTRERSQAHKLETEEIPEMKEKTLTPKPSQEHPAKSEKQGPKQESLECTKREKVAESHIEIVSIVEVSVVTPESVIRNKNQESKEEPREILKTMKVNKMHMETVSRVGLTKASPEHPMKDESLKTRPEHQEIKEAEETIEILAETHSKIGMSLPIPEPQTSQGSKPEHKDNENVAEEHVEVMAMLEVSKPVPEFPVGDNIHIPEYQECQTKEVTQILSSTVSAVETSKLAPEDPIRCDGQGSKQESEEVLGAQEVVDKGMVIPVVEMSELEDKDPLRTEEVAETGMETVPVVGVSEMEEPTPAEDERDRVQKKTFTKWVNKHLIKAQRHVSDLYEDLRDGHNLISLLEVLSGDNLPREKGRMRFHKLQNVQIALDYLKHRQVKLVNIRNDDIADGNPKLTLGLIWTIILHFQISDIQVMGQSEDMTAKEKLLLWSQRMTEGYQGLHCDNFTTSWRDGRLFNAIIHRHKPVLIDMNKVYRQTNLENLDQAFNVAERDLGVTRLLDPEDVDVPQPDEKSIITYVSSMYDAMPRVPDVQDGVKANELELRWHEYYEHVTLLLQWIRRHTVMFEERKFPSSYEEIEILWRQFLKFKETELPAKEADKNRSKVIYQSLEGAVQSGLLKVPPGYHPLDVEKEWGKLHVAILEREKLLRSEFERLERLQRIVIKLQMESGLCEEQLNQADALLQSDIRLLNMGKQPQQLADIERDLDKADGMIRLLFNDVQALKDGRHPQGEQMYRRVYRLHERLVAIRTEYNLRLKSGSPQLTQVTLTSQRARPEMDDASLRYLQELLLWVEENQRRINGAEWGVDLPSVESHLGSHRGLHQSIDEFRSKIERARADESQLSPGSRGSYRDCLGKLDLQYAKLLNSSKSRLRHLESLHAFVSAATKELMWLNDKEEEEVNFDWSDRNTNMAAKKENYSGLMRELELKEKKIKEIQISGDRLQREDHPGKQTVEAFQAALQTQWSWMLQLCCCIEAHLKENTAYFQFFSDVKDTEEYLNKTQETMRKKYQCDRSITVTRLEDLLQDSIDEKDQLTEYKGQLSALAKRAKTIVHLKPRSTAHPVRGKLPLQAVCDYKQMEITVHKGDECLLLNNSQPYKWKVLNASGSESIVPSVCFLIPPPNKEALDAVSRLESSHQTLVTIWHRLHVDMKSLLSWQYLIRDIQQIQSWSLIMFRTMKPEDYKQALRNLETHYQEFMRDSQDSENFLPDDRMQIEREYNNCIQKYEQLLRTQEKGEQDEVTCKNYISQLKDIRLQLEGCESRTIHKIRTPMEKDPIKECSQRISEQQQIHFELEGIKKNLNKVSEKTLKVLAQKEQSSSSPLLRTEHEITHQKMDQVYSLSSIYLEKLKTINLVIRSTQGAEEVVRTYEDQLKEVHAVPSDSKELEATKAELKKLRSQVEGHQPLFNTLEADLNKAKDVNEQMLRSHSERDVDLDRYREKVQQLLERWQAILVQIDLRQRELDQLGRQLRYYRETYEWLIKWIKDAKQRQEQIQSVPITDSKTMKEHLLQEKKLLDEIESNRDKVDECQKYAKQYIDAIKDYELQLVTYKAQVEPVASPAKKPKVQSTSDSIIQEYVDLRTRYSELTTLTSQYIKFITETLRRLNDEEKAAEKLKEEERRRLAEVEAQLAKQTQLAEAHAKAKAQAEKEAEELQRRMQEEVSKREVVAVDAEQQKQTIQQELQQLRQNSDMEIKSKAKQIEEVEYNRRKIEEEIHIVRLQLETMQKHKANAEDELQELRARAEKAEQQKKAAQEEAERLRKQVKDETQKKREAEEELKRKVQAEKEAAREKQRAVEDLEKFRSQAEEAERRMKQAEVEKERQIKVAQEVAQQSAAAELNSKRMSFAEKTAQLELSLKQEHITVTHLQEEAERLKKLHDEAEKAREEAEKELEKWHQKANEALRLRLQAEEVAHKKTLAQEEAEKQKEDAEREARKRAKTEESALRQKELAEDELEKQRKLADATAQQKFSAEQELIRLKAETENSEQQRLLLEEELFRLKNEVNEAIQKRKEMEEELAKVRAEMEILLQSKSRAEEESRSNTEKSKQMLEVEASKLRELAEEAAKLRAVSEEAKRQRQIAEDEAARQRAEAERILKEKLAAINDATRLKTEAEIALKEKEAENERLRRLAEDEAYQRKLLEEQATQHKQDIEEKIILLKKSSDNELERQKNIVEDTLRQRRIIEEEIRILKVNFEKASVGKSDLELELNQLKNIAEETQRSKEKAEQEAEKQRQLALEEEQRRKEAEEKVRKILADEKEAARQRKAALEEVERLKAKAEEAKRQKELAEKEAERQIQLAQEAALKKIDAEEKAHTAIVQQKEQEMLQTRKQEQSILDKLKEEAERAKRAAEDADFARTRAEQEAALSRQQVEEAERLKQRAEEEAQAKAQAQDEAEKLRKEAELEAAKRAHAEQAALKQKQLADEEMDKHKKFAEKTLRQKSQVEQELTKVKLQLEETDHQKTLLDEELQRLKEEVTDAMRQKAQVEEELFKVKIQMEELIKLKLRIEEENKMLIMKDKDSTQKLLVEEAEKMRQVAEEAARLSIEAQEAARMRKLAEDDLANQRALAEKMLKEKMQAIQEASRLKAEAEMLQKQKELAQEQARKFQEDKEQIEQQLAKETEGFQKSLEAERRQQLEITAEAERLKLQVLEMSRAQAKAEEDASKFKKKAEEIGNKLHQTELATKERMAVVQTLEIQRQQSGKEAEELRRAIAELEHEKEKLKREAELLQKNSQKMQVAQQEQLRQETQVLQTTFLSEKQLLLEREKYIEEEKAKLENLYEDEVRKAQKLKQEQEHQMKHLEEEKDQLKVSMDDAMKKQKEAEENVRRKQDELQQLDKKRQEQEKLLADENRKLREKLEQMEEEHRIALAQTREMRTQTDDLAGNLPLTPTVVTQTKAMPNGRDALDGLTQNGMTEQGFDGLRQKVTAEKLSIAGILTKETLEKLKRGQLTVEEISKRDDIKKYLQGKSSIAGLLLKPNNEKISIYQAMKRKLVTPGTALILLEAQAASGFIIDPVKNKRLSVNEAVKENVIGPELHNKMLSAERAVTGYKDPYTGDKISLFQAMKKDLIVRDHGIRLLEAQIATGGIIDPVDSHRLPLEVAYKRNYFDEEMNEVLSDPTDDTKGFFDPNTQENLTYLQLMERCVTEPETGLCLLPLTDKAAKGELVYTDAEAKDVFKKATVSAPFGKFKGKTVTIWEIINSEYFTEDQRRDLIRQYKTGKITVERIIKIIITVVEENEKKKQLCFDGLRAPVPAAELVESKILDKDLYNELHQGKKTVKEVSEINSVKKYLKGTTAIAGVLVEPTGEKLTFYDALKKNLLKPEVAYNLLEAQAGTGYIIDPVKNEKFPVEEAVKASVVGPEFNEKLLSAEKAVTGYKDPYTGNTISLFQALKRGLIPIENGIRLLDAQLATGGIIDPVNSHRVPLDIAYKRGYLDEETNRSLTNPTDETQRFFDPNTQENVTYSQLQKKCNVDKKTGLYILPLSEQAIQSQQEEIYTDSQAKDAFKKATVEVPSGPFKGKTITIWELINSEYFTEEQRRELLRQYKTGKVTIEKIIKIMITIIEETETKKQEKLTFSGLRAPVPAVELLESNIINKTQYDQLKEGTKSVKEISETDSVKRYLQGSDCIAGVFVEDTREKMNIYHAMKKDLLRPGTALVLLEAQAATGFITDAVKNQKLYVNEAVKAGVVGPELHEKLLSAEKAVTGYKDPYSGKTISVFEAMKKGLILKDHGIRILEAQIATGGIIDPVHSHRVPVDIAYKRGYFDEEMNKILSDPSDDTKGFFDPNTQENLTYLQLKKRCIKDPETGLYLLSLSKQAKPAAVEAAPKYSEDEAKKVFEETKIDIPMGTMAGSSMTLWELMHSDLIPADERERLMKEFRAGQLTKERMIIIIIEIIEKTEIVRQNDLHSYDFVRHRITAEELYESKIITLEIYNMLKEGSKTIQEIIRMETIWKYLYGTGCVAGIQIPTTKEIISFYQALKRGLISPEVAHVLLDAQAATGFIIDPVKNEMLTVDEAVRKGVVGPELHDRLLSAERAVTGYRDPYSEQMISLFQAMKKDLIPSEQALKLLDAQLATGGIIDPRFGFHLPVEIAYQRGYFNRETNDRLSEPSEIRSYLDPNTDEKLSYLQLLKRCKQDEYSHLYLLSLSDKRKLTFKGLRKQISVEELVRSQVMDETTAQRLQEGLTSIEEVSRNLQRFLEGTSCIAGVYVEASKERFSVYQAMKKGFIRPGTAFELLEAQAATGYVIDPIKCLKLAVEDAVRMGIVGSEFKDKLISAERAVIGYKDPYSGKLISLFQAMKKGLILKDHGIRLLEAQIATGGIIDPEESHRLPVEVAYKRGLFDEEMNEILSDPSDDTKGFFDPNTEENLTYLQLMERCITDPETGLCLLPLKEKKRERKTSSKSSVRKRRVVIVDPETGKEMSVYEAYRKGLIDQQTYTELSEQECEWEEVTISSSDGVVKSIITDRRSGRQYDIDDAIAKGLIDQSSLDQYRAGTLSITEFADMLSGNMSGFRSRSSSVGSSSSYPVSPAAARTQLSSWSDPSEETGPIAGILDTDTLEKISITEAMHRSLVDNITGQRLLEAQACTGGIIDINTGQKFSVTDAVNKGLVDKIMVDRINLAQKAYSGFEDPRTKTRMSAAQALKKGWLYYEAGQRFLEVQYLTGGLIEPDLPNRVNLDEALRKGIIDARTAQKLRDVNTYSKYLTCPKTKLKISYKEAMEKSMVEDGSGLRLLEASSTSSKGYYSPYNVSGSGSASGSRSGSRTGSRPGSRRGSFDATGSSGFSMNFSSSSYSSSSYGRRYTATPQESTLDAAELVLALASLSRGCSWETSRDFLALQGPHPTVRPPQRETFSSGNNWEVSREDVQETEREGRESAWMEWRMEVQEQLKSLRHWLEMMESTFPVPNQQIVGLELSQKAIASAEEPPLEMILSWVSDMEDLISNQKPPSSEVKVVKAQLQEQKLLQRLLEERRPRLERVLQDMQTSESGEENAKHGSLQARWEALIQQADTRNRRLEQILPAAQAFQESLSAFQDWLCATEKHLAELWQVDSCLSQIQEAHQQIQVLCKDVRLKSGELDRVLENGQKVLELASGEEELLTQEKLDSLRVRYLITAQSSAAILQRLEQTLEASSCVDPSQEDFSLWLSRMEKEVASHGSWDEDREGMLSTVDRDKFEQIIELEHTKISRIEDRLEELRHIRLDPSQLQSQLRDHKILAVEVLQQKGIIVRLMRVSDALLSLCPQTTRERLQPLLESLGERAPQIYLKSSAYTMCLEHAQTLLSQFSETHEELLPWLEEAQMLIAPLPPCSISCGSFKQQQELLQQLREAIAEHKPLVMKLQRVSSQLAELSPDGGAEFQRKSKMAEERYASIREWVRLAAAVLEDVMPRFSQLTERMDLMAECIERLQDRFQHLPSLRGESVCIREQIRDNTLVLGELEKLGVSLHTIQRHVEELLSNTQAVGSELTAKGIQDQAELLLGQWQSLRSQAEERECWLKSLLTLADRFWHGFSELTITLNDTQQMVLDIEEASSDPDSIRTKLNTMQALREDVDNLQNDLDTLGILGVELMSSCGDMDKPNVTKSLDDLYATWNSLNKVWNEHYNKLEASLQASLSYQEAMQRLFNWLDTAEARLSEEFLVGGDLDMVKRQLLDLKEFKRELYQRKVELESLHHRTLPVKCEDKETSTRLNDFRQRWERLEEEVVDRQHQLEAALLGLGQFQSQLEELLQWLSHAADQLQGQRMVSVDLQSCEIELAKHKVLRNDVMSHARTVESVNEVGQGLLLQASLGDNTDTLQSSLQQMNQRWEFVRTQTERKQLELENDLSQVQDVTLEITHLLQWLENVELRLSFSKPAWGQPETTKEKLSLHLELWKEMECKQHVYNSARDRLQRLLASCPLSRGSVSEHSLHVLEQKWESVYTKVQDRKECLTEGLSVTTEFHSSAQDLLKWISRTEDTLLTLPAASLVLETVTNQIQEHKVLLTEVNARGEKLAGLERSACRLKDYSSKQDCAVIQNLVLTAQERLSKVQQCTVAKGRELEDSRKRAKQFSESQRLLLDWMEEVELTLEKQVDSSQSQDDIKQQLADHKEFQKVLRTKRPVYEATLRNGRSLREKAQLPEDVQKLDELLGELKEKWDLVCWKSTERQHKLEESLLFSGKFTDALQALMDWLYWAEPQLSEDVPIRGDKDLVSDLMDKHKIFQKELGKRASCVKTLKRSMRDLTRGSISTDSQWLQKQMEELNHRWEVVCKLSVGKQARLEASLQQAEEFHTLVHYFLERLSEAERTLKYGVIPEEEKALQECQKQQQELMSVLQCQKLALDCILSLGEEILNCCHPESIITIKSWLNVTKSRYQEVLNWAEQQGERIQMQSVSLATEREEIARLIDWITAAEESLSLRDQDPLPKEMEALEDLISQHTVFMDELDKKQPEVEKVTKNCKRKLGTELRTPASRRSSSKSQSSAKASQTSPAASLMNLEAQTPLMAQLLNRWQQLWFLTLGRQCQLQTAQQRLQELQDFAHFDFGVWRKRYLEWISRMKSRILDIFRSIDRDQDGRISQQEFIESVLSSKFPTNSLEMNAVASIFDYNGDGFIDYYEFVSALHPSRDTLRKSLDADQIQDEVNRQVAQCNCTKRFQVEQISANRYRFGESQQLRMVRILRSTLMVRVGGGWIALDEFLVKNDPCRVKGRTNLKINEKYLSRESFAGTLLRCAGNQSKVMSPSRSNSSLSLYSSASAPSSPLPMKPVLRRTHSGDRCSRSRYSLTSDTGEVKLTVVDTGRTKAMSESAEHPPT</sequence>
<evidence type="ECO:0000256" key="12">
    <source>
        <dbReference type="ARBA" id="ARBA00022737"/>
    </source>
</evidence>
<dbReference type="GO" id="GO:0008017">
    <property type="term" value="F:microtubule binding"/>
    <property type="evidence" value="ECO:0007669"/>
    <property type="project" value="InterPro"/>
</dbReference>
<feature type="compositionally biased region" description="Basic and acidic residues" evidence="22">
    <location>
        <begin position="2559"/>
        <end position="2575"/>
    </location>
</feature>
<dbReference type="Proteomes" id="UP000515159">
    <property type="component" value="Chromosome 2"/>
</dbReference>
<dbReference type="Pfam" id="PF03501">
    <property type="entry name" value="S10_plectin"/>
    <property type="match status" value="1"/>
</dbReference>
<feature type="compositionally biased region" description="Basic and acidic residues" evidence="22">
    <location>
        <begin position="266"/>
        <end position="286"/>
    </location>
</feature>
<dbReference type="CTD" id="5339"/>
<dbReference type="GO" id="GO:0042060">
    <property type="term" value="P:wound healing"/>
    <property type="evidence" value="ECO:0007669"/>
    <property type="project" value="TreeGrafter"/>
</dbReference>
<comment type="similarity">
    <text evidence="5">Belongs to the plakin or cytolinker family.</text>
</comment>
<dbReference type="Gene3D" id="1.20.58.1060">
    <property type="match status" value="1"/>
</dbReference>
<dbReference type="InterPro" id="IPR001101">
    <property type="entry name" value="Plectin_repeat"/>
</dbReference>
<protein>
    <submittedName>
        <fullName evidence="28">LOW QUALITY PROTEIN: plectin</fullName>
    </submittedName>
</protein>
<feature type="compositionally biased region" description="Basic and acidic residues" evidence="22">
    <location>
        <begin position="2763"/>
        <end position="2781"/>
    </location>
</feature>
<keyword evidence="27" id="KW-1185">Reference proteome</keyword>
<feature type="compositionally biased region" description="Basic and acidic residues" evidence="22">
    <location>
        <begin position="452"/>
        <end position="468"/>
    </location>
</feature>
<evidence type="ECO:0000256" key="8">
    <source>
        <dbReference type="ARBA" id="ARBA00022490"/>
    </source>
</evidence>
<keyword evidence="7" id="KW-1003">Cell membrane</keyword>
<dbReference type="Pfam" id="PF21019">
    <property type="entry name" value="Spectrin_3"/>
    <property type="match status" value="1"/>
</dbReference>
<feature type="region of interest" description="Disordered" evidence="22">
    <location>
        <begin position="2559"/>
        <end position="2591"/>
    </location>
</feature>
<evidence type="ECO:0000256" key="3">
    <source>
        <dbReference type="ARBA" id="ARBA00004282"/>
    </source>
</evidence>
<evidence type="ECO:0000256" key="14">
    <source>
        <dbReference type="ARBA" id="ARBA00022949"/>
    </source>
</evidence>
<dbReference type="SMART" id="SM00054">
    <property type="entry name" value="EFh"/>
    <property type="match status" value="2"/>
</dbReference>
<dbReference type="InterPro" id="IPR041615">
    <property type="entry name" value="Desmoplakin_SH3"/>
</dbReference>
<keyword evidence="17" id="KW-0009">Actin-binding</keyword>
<feature type="region of interest" description="Disordered" evidence="22">
    <location>
        <begin position="252"/>
        <end position="392"/>
    </location>
</feature>
<dbReference type="FunFam" id="1.10.418.10:FF:000002">
    <property type="entry name" value="Microtubule-actin cross-linking factor 1"/>
    <property type="match status" value="1"/>
</dbReference>
<feature type="compositionally biased region" description="Basic and acidic residues" evidence="22">
    <location>
        <begin position="2736"/>
        <end position="2754"/>
    </location>
</feature>
<evidence type="ECO:0000313" key="28">
    <source>
        <dbReference type="RefSeq" id="XP_033791182.1"/>
    </source>
</evidence>
<dbReference type="Gene3D" id="1.10.418.10">
    <property type="entry name" value="Calponin-like domain"/>
    <property type="match status" value="2"/>
</dbReference>
<proteinExistence type="inferred from homology"/>
<feature type="compositionally biased region" description="Basic and acidic residues" evidence="22">
    <location>
        <begin position="2681"/>
        <end position="2704"/>
    </location>
</feature>
<feature type="domain" description="Calponin-homology (CH)" evidence="24">
    <location>
        <begin position="764"/>
        <end position="869"/>
    </location>
</feature>
<feature type="compositionally biased region" description="Polar residues" evidence="22">
    <location>
        <begin position="5194"/>
        <end position="5203"/>
    </location>
</feature>
<name>A0A6P8PSF6_GEOSA</name>
<evidence type="ECO:0000256" key="17">
    <source>
        <dbReference type="ARBA" id="ARBA00023203"/>
    </source>
</evidence>
<feature type="compositionally biased region" description="Basic and acidic residues" evidence="22">
    <location>
        <begin position="2256"/>
        <end position="2303"/>
    </location>
</feature>
<dbReference type="InterPro" id="IPR003108">
    <property type="entry name" value="GAR_dom"/>
</dbReference>
<evidence type="ECO:0000313" key="27">
    <source>
        <dbReference type="Proteomes" id="UP000515159"/>
    </source>
</evidence>
<dbReference type="Gene3D" id="1.10.10.10">
    <property type="entry name" value="Winged helix-like DNA-binding domain superfamily/Winged helix DNA-binding domain"/>
    <property type="match status" value="1"/>
</dbReference>
<keyword evidence="19" id="KW-0966">Cell projection</keyword>
<keyword evidence="11" id="KW-0479">Metal-binding</keyword>
<dbReference type="Gene3D" id="3.30.920.20">
    <property type="entry name" value="Gas2-like domain"/>
    <property type="match status" value="1"/>
</dbReference>
<feature type="region of interest" description="Disordered" evidence="22">
    <location>
        <begin position="207"/>
        <end position="236"/>
    </location>
</feature>
<dbReference type="GO" id="GO:0005882">
    <property type="term" value="C:intermediate filament"/>
    <property type="evidence" value="ECO:0007669"/>
    <property type="project" value="TreeGrafter"/>
</dbReference>
<dbReference type="Pfam" id="PF21020">
    <property type="entry name" value="Spectrin_4"/>
    <property type="match status" value="1"/>
</dbReference>
<keyword evidence="10" id="KW-0493">Microtubule</keyword>
<dbReference type="InterPro" id="IPR018159">
    <property type="entry name" value="Spectrin/alpha-actinin"/>
</dbReference>
<dbReference type="Pfam" id="PF21097">
    <property type="entry name" value="SR_plectin_7"/>
    <property type="match status" value="1"/>
</dbReference>
<feature type="region of interest" description="Disordered" evidence="22">
    <location>
        <begin position="162"/>
        <end position="185"/>
    </location>
</feature>
<feature type="compositionally biased region" description="Basic and acidic residues" evidence="22">
    <location>
        <begin position="2712"/>
        <end position="2728"/>
    </location>
</feature>
<dbReference type="SUPFAM" id="SSF46966">
    <property type="entry name" value="Spectrin repeat"/>
    <property type="match status" value="16"/>
</dbReference>
<evidence type="ECO:0000256" key="10">
    <source>
        <dbReference type="ARBA" id="ARBA00022701"/>
    </source>
</evidence>
<feature type="compositionally biased region" description="Low complexity" evidence="22">
    <location>
        <begin position="5094"/>
        <end position="5116"/>
    </location>
</feature>
<dbReference type="SMART" id="SM00243">
    <property type="entry name" value="GAS2"/>
    <property type="match status" value="1"/>
</dbReference>
<dbReference type="InterPro" id="IPR041573">
    <property type="entry name" value="Desmoplakin_Spectrin-like"/>
</dbReference>